<dbReference type="EMBL" id="CP146284">
    <property type="protein sequence ID" value="WWV65942.1"/>
    <property type="molecule type" value="Genomic_DNA"/>
</dbReference>
<dbReference type="Pfam" id="PF19910">
    <property type="entry name" value="DUF6383"/>
    <property type="match status" value="1"/>
</dbReference>
<dbReference type="InterPro" id="IPR045963">
    <property type="entry name" value="DUF6383"/>
</dbReference>
<protein>
    <submittedName>
        <fullName evidence="3">DUF6383 domain-containing protein</fullName>
    </submittedName>
</protein>
<evidence type="ECO:0000313" key="3">
    <source>
        <dbReference type="EMBL" id="WWV65942.1"/>
    </source>
</evidence>
<keyword evidence="4" id="KW-1185">Reference proteome</keyword>
<accession>A0ABZ2IJE5</accession>
<feature type="domain" description="DUF6383" evidence="2">
    <location>
        <begin position="1397"/>
        <end position="1469"/>
    </location>
</feature>
<feature type="chain" id="PRO_5046370852" evidence="1">
    <location>
        <begin position="23"/>
        <end position="1470"/>
    </location>
</feature>
<evidence type="ECO:0000259" key="2">
    <source>
        <dbReference type="Pfam" id="PF19910"/>
    </source>
</evidence>
<gene>
    <name evidence="3" type="ORF">NEE14_013225</name>
</gene>
<evidence type="ECO:0000313" key="4">
    <source>
        <dbReference type="Proteomes" id="UP001320603"/>
    </source>
</evidence>
<evidence type="ECO:0000256" key="1">
    <source>
        <dbReference type="SAM" id="SignalP"/>
    </source>
</evidence>
<organism evidence="3 4">
    <name type="scientific">Parabacteroides absconsus</name>
    <dbReference type="NCBI Taxonomy" id="2951805"/>
    <lineage>
        <taxon>Bacteria</taxon>
        <taxon>Pseudomonadati</taxon>
        <taxon>Bacteroidota</taxon>
        <taxon>Bacteroidia</taxon>
        <taxon>Bacteroidales</taxon>
        <taxon>Tannerellaceae</taxon>
        <taxon>Parabacteroides</taxon>
    </lineage>
</organism>
<keyword evidence="1" id="KW-0732">Signal</keyword>
<feature type="signal peptide" evidence="1">
    <location>
        <begin position="1"/>
        <end position="22"/>
    </location>
</feature>
<dbReference type="Proteomes" id="UP001320603">
    <property type="component" value="Chromosome"/>
</dbReference>
<proteinExistence type="predicted"/>
<dbReference type="RefSeq" id="WP_251966961.1">
    <property type="nucleotide sequence ID" value="NZ_CP146284.1"/>
</dbReference>
<sequence>MNKKFSTLMASLLMASSFSVVAENFIPENGHYEFRRSKVLSNVTFEDVKAIDAQKWYQLRAYDPKTGREGYLVHSRNQETGEVFLRLVEDVEGAQKTPLLASLWQIDYGNTDGLSGGKYRFINKETKVSLMYDYAFAIDADGKSLDKPRASQMIDGCVTRWAWYQGNSQDVNFKFTAPYAYFNNKKDSVMIMKANEKGFITSYKDIDEHILANGVVKDPEALKVKPVLANPIVLNAYDFNSMIDYNKKSVFDEGKAFGSFKFYTPDGKLFYDGKWVDPNERPFKGEAMLDGMNYKAENSKLQEAFFDKSYKDLGGKDLGNLPGQIFVKSEEVWKLKGINASLLSANDDLEAEVFDLEQDVKYNEGLLAGGIKSGYEEVVNKQNKLVGEIDNYDSRVLAINPVNRTLSYETLYKRYRTSITNYNNNQKPELSYNLASKVYSAFSSLLNNGFGSGSVSTTGLNSLRTDFAALEKLDNTDKKVFGQFFEYSGEIEDWKLLISEKEGSISQNKQIISDNEDAIRALNGEIESLQKSLNTNNLAGEKSSYLLDPTFLRLNYIDNKDNNQYLMVDTAYWQSVSNPVDGDLKIVNKVPNRKDDLAIQARYYFKFTYYPSQDSLVVEPLNASDKSEKEAEKNVSFKDSYAGKYFVYASDVNEKASQVSNTWTSKGDEIVIRLKDLSTSKWCLTATSKNKGIGASPLNARIAFDNPYDHLVRTTLEPGLYWIQSTVKNGKYLVAGLEGHYMYDVPNADQDYGMMPATMYVVEKYGSSCSDLVQIRNREYGEEWYTTFKGQLYAAVNAKGEEVGKYTINMKDYSDEPTDELEVSWWNRYYGGLWMKDTYKFSHVDNEEALTSQYHGYRFLDPETLRYTNYAMRYNRYNKDSEYINQGEGDVLFVSEDESKYFEFDTVYYQPGYNKEGKRNYRNISVDEFGYGAGVIDAISGKELPQLVRQAYTMKVKDFNLIDNDTLYVNVNEKFGEKNYYMTRGIGDILDNGLGTMSLFYLKADQFDSQSDTCYALINTVKTSDELQLWNGYGRVDVLSTGQLGEADLYNGQEDNIDAFALEIFNRPLYRSIPEGKVNFYRTVGGVDQKLFADEFNETGAPASNVIEGFEYLGLSQEAMNVGDTSKVFFVEPLRLDNKLRMPQYMLALTKDTVADGFWCINNVHGYFADKDAAEAEDASHYAFYNGYTAGRFLVNLTDSLVKKGDGSHAYHEPDLFTYKGYAVRLGFVEGVHMVITKEHAAEINAAISAYKKEKVDWVKEGEFFYTFKGDNTLESMKVYVKRYDKSYLDPIKFFDPKNTNRNDYSIVDRHNNWSFSFRLVQDATEEESEEFLIESNLDGVSEIASWQGSWIKIYDKCPVTNYIGGNHGELLLGKGLYADNVTDGTLFKVTTTTDSATANEEIATSSVIVAGVDGAVVVKGAEGKNVIVSTILGKVVANEVVSSDNAQISAPAGIVVVSVDGESFKVVVK</sequence>
<name>A0ABZ2IJE5_9BACT</name>
<reference evidence="3 4" key="1">
    <citation type="submission" date="2024-02" db="EMBL/GenBank/DDBJ databases">
        <title>Whole genome sequencing of Parabacteroides sp. AD58.</title>
        <authorList>
            <person name="Chaplin A.V."/>
            <person name="Pikina A.P."/>
            <person name="Sokolova S.R."/>
            <person name="Korostin D.O."/>
            <person name="Efimov B.A."/>
        </authorList>
    </citation>
    <scope>NUCLEOTIDE SEQUENCE [LARGE SCALE GENOMIC DNA]</scope>
    <source>
        <strain evidence="3 4">AD58</strain>
    </source>
</reference>